<dbReference type="AlphaFoldDB" id="A0A8H4TYH9"/>
<comment type="caution">
    <text evidence="3">The sequence shown here is derived from an EMBL/GenBank/DDBJ whole genome shotgun (WGS) entry which is preliminary data.</text>
</comment>
<evidence type="ECO:0000313" key="4">
    <source>
        <dbReference type="Proteomes" id="UP000622797"/>
    </source>
</evidence>
<dbReference type="GO" id="GO:0005634">
    <property type="term" value="C:nucleus"/>
    <property type="evidence" value="ECO:0007669"/>
    <property type="project" value="TreeGrafter"/>
</dbReference>
<evidence type="ECO:0000313" key="3">
    <source>
        <dbReference type="EMBL" id="KAF4966329.1"/>
    </source>
</evidence>
<protein>
    <recommendedName>
        <fullName evidence="2">Zn(2)-C6 fungal-type domain-containing protein</fullName>
    </recommendedName>
</protein>
<name>A0A8H4TYH9_9HYPO</name>
<feature type="domain" description="Zn(2)-C6 fungal-type" evidence="2">
    <location>
        <begin position="19"/>
        <end position="36"/>
    </location>
</feature>
<dbReference type="Pfam" id="PF00172">
    <property type="entry name" value="Zn_clus"/>
    <property type="match status" value="1"/>
</dbReference>
<dbReference type="OrthoDB" id="5419315at2759"/>
<dbReference type="GO" id="GO:0000976">
    <property type="term" value="F:transcription cis-regulatory region binding"/>
    <property type="evidence" value="ECO:0007669"/>
    <property type="project" value="TreeGrafter"/>
</dbReference>
<dbReference type="GO" id="GO:0000981">
    <property type="term" value="F:DNA-binding transcription factor activity, RNA polymerase II-specific"/>
    <property type="evidence" value="ECO:0007669"/>
    <property type="project" value="InterPro"/>
</dbReference>
<dbReference type="PANTHER" id="PTHR37534">
    <property type="entry name" value="TRANSCRIPTIONAL ACTIVATOR PROTEIN UGA3"/>
    <property type="match status" value="1"/>
</dbReference>
<reference evidence="3" key="2">
    <citation type="submission" date="2020-05" db="EMBL/GenBank/DDBJ databases">
        <authorList>
            <person name="Kim H.-S."/>
            <person name="Proctor R.H."/>
            <person name="Brown D.W."/>
        </authorList>
    </citation>
    <scope>NUCLEOTIDE SEQUENCE</scope>
    <source>
        <strain evidence="3">NRRL 20472</strain>
    </source>
</reference>
<dbReference type="Proteomes" id="UP000622797">
    <property type="component" value="Unassembled WGS sequence"/>
</dbReference>
<dbReference type="SUPFAM" id="SSF57701">
    <property type="entry name" value="Zn2/Cys6 DNA-binding domain"/>
    <property type="match status" value="1"/>
</dbReference>
<sequence length="524" mass="59285">MSATHAAPRRKHFSQRSKTGCTTCRKRHIRCDEERPAWRERRALRQPGEQLPWSAQHQQPPSTESTALAAVLLTPGPAPARALDPFYALPIEMPLQSRHLLHYFSQVALVPEASVRNPSTDSIAAAINDPCGLRNILLIAAFQYAWKFGHLGTFDQTFLFHKFQTVRLVNAQLSPSDFITVCADYIITLCFSECTFGNFDVAEAHLKGMLLYMEAQDSTPKDPRQEITRELCNRYFILAYNMVQGLKSRLDDYLASLAGASYQSRSDLSSEELERLVPEWHSHEAGGAGLCFDAMSLFPSFFSSSALHDRLYPVDASSIIACVRNITQMFDMRNSVQRTGGDDKTTYQLWDQGGPSRLFSAVVNAHVESCSPGPERPDGSRPDLQTSWIGISVVVGMYLTSILGVWNQGQPEQDRLLRYITYSSQQDLERSFPELRSRSKKAGEFWFWKLFVTALHLAHAGMKGCNTPVHDLRPILTGQIRVWADLTETRLWRDAKDKLAHIIWPTNFEREDLAESVWNEALQQ</sequence>
<keyword evidence="1" id="KW-0539">Nucleus</keyword>
<proteinExistence type="predicted"/>
<evidence type="ECO:0000256" key="1">
    <source>
        <dbReference type="ARBA" id="ARBA00023242"/>
    </source>
</evidence>
<evidence type="ECO:0000259" key="2">
    <source>
        <dbReference type="Pfam" id="PF00172"/>
    </source>
</evidence>
<keyword evidence="4" id="KW-1185">Reference proteome</keyword>
<gene>
    <name evidence="3" type="ORF">FSARC_5957</name>
</gene>
<accession>A0A8H4TYH9</accession>
<dbReference type="GO" id="GO:0008270">
    <property type="term" value="F:zinc ion binding"/>
    <property type="evidence" value="ECO:0007669"/>
    <property type="project" value="InterPro"/>
</dbReference>
<organism evidence="3 4">
    <name type="scientific">Fusarium sarcochroum</name>
    <dbReference type="NCBI Taxonomy" id="1208366"/>
    <lineage>
        <taxon>Eukaryota</taxon>
        <taxon>Fungi</taxon>
        <taxon>Dikarya</taxon>
        <taxon>Ascomycota</taxon>
        <taxon>Pezizomycotina</taxon>
        <taxon>Sordariomycetes</taxon>
        <taxon>Hypocreomycetidae</taxon>
        <taxon>Hypocreales</taxon>
        <taxon>Nectriaceae</taxon>
        <taxon>Fusarium</taxon>
        <taxon>Fusarium lateritium species complex</taxon>
    </lineage>
</organism>
<dbReference type="PANTHER" id="PTHR37534:SF7">
    <property type="entry name" value="TRANSCRIPTIONAL ACTIVATOR PROTEIN UGA3"/>
    <property type="match status" value="1"/>
</dbReference>
<dbReference type="EMBL" id="JABEXW010000297">
    <property type="protein sequence ID" value="KAF4966329.1"/>
    <property type="molecule type" value="Genomic_DNA"/>
</dbReference>
<dbReference type="CDD" id="cd00067">
    <property type="entry name" value="GAL4"/>
    <property type="match status" value="1"/>
</dbReference>
<dbReference type="InterPro" id="IPR001138">
    <property type="entry name" value="Zn2Cys6_DnaBD"/>
</dbReference>
<reference evidence="3" key="1">
    <citation type="journal article" date="2020" name="BMC Genomics">
        <title>Correction to: Identification and distribution of gene clusters required for synthesis of sphingolipid metabolism inhibitors in diverse species of the filamentous fungus Fusarium.</title>
        <authorList>
            <person name="Kim H.S."/>
            <person name="Lohmar J.M."/>
            <person name="Busman M."/>
            <person name="Brown D.W."/>
            <person name="Naumann T.A."/>
            <person name="Divon H.H."/>
            <person name="Lysoe E."/>
            <person name="Uhlig S."/>
            <person name="Proctor R.H."/>
        </authorList>
    </citation>
    <scope>NUCLEOTIDE SEQUENCE</scope>
    <source>
        <strain evidence="3">NRRL 20472</strain>
    </source>
</reference>
<dbReference type="GO" id="GO:0045944">
    <property type="term" value="P:positive regulation of transcription by RNA polymerase II"/>
    <property type="evidence" value="ECO:0007669"/>
    <property type="project" value="TreeGrafter"/>
</dbReference>
<dbReference type="InterPro" id="IPR036864">
    <property type="entry name" value="Zn2-C6_fun-type_DNA-bd_sf"/>
</dbReference>